<feature type="topological domain" description="Cytoplasmic" evidence="7">
    <location>
        <begin position="1"/>
        <end position="5"/>
    </location>
</feature>
<comment type="caution">
    <text evidence="9">The sequence shown here is derived from an EMBL/GenBank/DDBJ whole genome shotgun (WGS) entry which is preliminary data.</text>
</comment>
<dbReference type="NCBIfam" id="NF002058">
    <property type="entry name" value="PRK00888.1"/>
    <property type="match status" value="1"/>
</dbReference>
<accession>A0ABQ5YUW7</accession>
<sequence>MKLKLISLVLIALLAILQYPLWFGKGGLMRVHELNRQVAEQKSVNESLRLRNQQMEGDVRSLSDGVEAVEERARNDFGMVKNGEVYIQLVQPDTSKSNTNPSTSKPSSADTKPAQ</sequence>
<evidence type="ECO:0000313" key="9">
    <source>
        <dbReference type="EMBL" id="GLR27721.1"/>
    </source>
</evidence>
<dbReference type="EMBL" id="BSOJ01000038">
    <property type="protein sequence ID" value="GLR27721.1"/>
    <property type="molecule type" value="Genomic_DNA"/>
</dbReference>
<feature type="compositionally biased region" description="Low complexity" evidence="8">
    <location>
        <begin position="95"/>
        <end position="108"/>
    </location>
</feature>
<name>A0ABQ5YUW7_9BURK</name>
<feature type="region of interest" description="Disordered" evidence="8">
    <location>
        <begin position="91"/>
        <end position="115"/>
    </location>
</feature>
<dbReference type="PANTHER" id="PTHR37485">
    <property type="entry name" value="CELL DIVISION PROTEIN FTSB"/>
    <property type="match status" value="1"/>
</dbReference>
<evidence type="ECO:0000256" key="1">
    <source>
        <dbReference type="ARBA" id="ARBA00022475"/>
    </source>
</evidence>
<protein>
    <recommendedName>
        <fullName evidence="7">Cell division protein FtsB</fullName>
    </recommendedName>
</protein>
<dbReference type="RefSeq" id="WP_284282584.1">
    <property type="nucleotide sequence ID" value="NZ_BSOJ01000038.1"/>
</dbReference>
<comment type="subunit">
    <text evidence="7">Part of a complex composed of FtsB, FtsL and FtsQ.</text>
</comment>
<dbReference type="Proteomes" id="UP001156664">
    <property type="component" value="Unassembled WGS sequence"/>
</dbReference>
<feature type="coiled-coil region" evidence="7">
    <location>
        <begin position="31"/>
        <end position="72"/>
    </location>
</feature>
<keyword evidence="2 7" id="KW-0132">Cell division</keyword>
<feature type="topological domain" description="Periplasmic" evidence="7">
    <location>
        <begin position="24"/>
        <end position="115"/>
    </location>
</feature>
<evidence type="ECO:0000256" key="5">
    <source>
        <dbReference type="ARBA" id="ARBA00023136"/>
    </source>
</evidence>
<keyword evidence="7" id="KW-0175">Coiled coil</keyword>
<organism evidence="9 10">
    <name type="scientific">Limnobacter litoralis</name>
    <dbReference type="NCBI Taxonomy" id="481366"/>
    <lineage>
        <taxon>Bacteria</taxon>
        <taxon>Pseudomonadati</taxon>
        <taxon>Pseudomonadota</taxon>
        <taxon>Betaproteobacteria</taxon>
        <taxon>Burkholderiales</taxon>
        <taxon>Burkholderiaceae</taxon>
        <taxon>Limnobacter</taxon>
    </lineage>
</organism>
<proteinExistence type="inferred from homology"/>
<evidence type="ECO:0000256" key="3">
    <source>
        <dbReference type="ARBA" id="ARBA00022692"/>
    </source>
</evidence>
<evidence type="ECO:0000256" key="4">
    <source>
        <dbReference type="ARBA" id="ARBA00022989"/>
    </source>
</evidence>
<evidence type="ECO:0000256" key="7">
    <source>
        <dbReference type="HAMAP-Rule" id="MF_00599"/>
    </source>
</evidence>
<keyword evidence="4 7" id="KW-1133">Transmembrane helix</keyword>
<keyword evidence="10" id="KW-1185">Reference proteome</keyword>
<keyword evidence="5 7" id="KW-0472">Membrane</keyword>
<keyword evidence="7" id="KW-0997">Cell inner membrane</keyword>
<dbReference type="HAMAP" id="MF_00599">
    <property type="entry name" value="FtsB"/>
    <property type="match status" value="1"/>
</dbReference>
<keyword evidence="1 7" id="KW-1003">Cell membrane</keyword>
<reference evidence="10" key="1">
    <citation type="journal article" date="2019" name="Int. J. Syst. Evol. Microbiol.">
        <title>The Global Catalogue of Microorganisms (GCM) 10K type strain sequencing project: providing services to taxonomists for standard genome sequencing and annotation.</title>
        <authorList>
            <consortium name="The Broad Institute Genomics Platform"/>
            <consortium name="The Broad Institute Genome Sequencing Center for Infectious Disease"/>
            <person name="Wu L."/>
            <person name="Ma J."/>
        </authorList>
    </citation>
    <scope>NUCLEOTIDE SEQUENCE [LARGE SCALE GENOMIC DNA]</scope>
    <source>
        <strain evidence="10">NBRC 105857</strain>
    </source>
</reference>
<evidence type="ECO:0000313" key="10">
    <source>
        <dbReference type="Proteomes" id="UP001156664"/>
    </source>
</evidence>
<dbReference type="InterPro" id="IPR007060">
    <property type="entry name" value="FtsL/DivIC"/>
</dbReference>
<dbReference type="GO" id="GO:0051301">
    <property type="term" value="P:cell division"/>
    <property type="evidence" value="ECO:0007669"/>
    <property type="project" value="UniProtKB-KW"/>
</dbReference>
<dbReference type="InterPro" id="IPR023081">
    <property type="entry name" value="Cell_div_FtsB"/>
</dbReference>
<evidence type="ECO:0000256" key="2">
    <source>
        <dbReference type="ARBA" id="ARBA00022618"/>
    </source>
</evidence>
<evidence type="ECO:0000256" key="6">
    <source>
        <dbReference type="ARBA" id="ARBA00023306"/>
    </source>
</evidence>
<dbReference type="Pfam" id="PF04977">
    <property type="entry name" value="DivIC"/>
    <property type="match status" value="1"/>
</dbReference>
<comment type="function">
    <text evidence="7">Essential cell division protein. May link together the upstream cell division proteins, which are predominantly cytoplasmic, with the downstream cell division proteins, which are predominantly periplasmic.</text>
</comment>
<evidence type="ECO:0000256" key="8">
    <source>
        <dbReference type="SAM" id="MobiDB-lite"/>
    </source>
</evidence>
<comment type="similarity">
    <text evidence="7">Belongs to the FtsB family.</text>
</comment>
<keyword evidence="3 7" id="KW-0812">Transmembrane</keyword>
<dbReference type="PANTHER" id="PTHR37485:SF1">
    <property type="entry name" value="CELL DIVISION PROTEIN FTSB"/>
    <property type="match status" value="1"/>
</dbReference>
<keyword evidence="6 7" id="KW-0131">Cell cycle</keyword>
<comment type="subcellular location">
    <subcellularLocation>
        <location evidence="7">Cell inner membrane</location>
        <topology evidence="7">Single-pass type II membrane protein</topology>
    </subcellularLocation>
    <text evidence="7">Localizes to the division septum.</text>
</comment>
<gene>
    <name evidence="7 9" type="primary">ftsB</name>
    <name evidence="9" type="ORF">GCM10007875_28130</name>
</gene>